<protein>
    <recommendedName>
        <fullName evidence="4">Secreted protein</fullName>
    </recommendedName>
</protein>
<dbReference type="Proteomes" id="UP000824998">
    <property type="component" value="Unassembled WGS sequence"/>
</dbReference>
<keyword evidence="3" id="KW-1185">Reference proteome</keyword>
<evidence type="ECO:0008006" key="4">
    <source>
        <dbReference type="Google" id="ProtNLM"/>
    </source>
</evidence>
<dbReference type="EMBL" id="MU251874">
    <property type="protein sequence ID" value="KAG9228706.1"/>
    <property type="molecule type" value="Genomic_DNA"/>
</dbReference>
<gene>
    <name evidence="2" type="ORF">BJ875DRAFT_489601</name>
</gene>
<dbReference type="OrthoDB" id="3489571at2759"/>
<evidence type="ECO:0000313" key="2">
    <source>
        <dbReference type="EMBL" id="KAG9228706.1"/>
    </source>
</evidence>
<feature type="chain" id="PRO_5040164848" description="Secreted protein" evidence="1">
    <location>
        <begin position="20"/>
        <end position="122"/>
    </location>
</feature>
<keyword evidence="1" id="KW-0732">Signal</keyword>
<sequence length="122" mass="13322">MHFSIAAFVLSMEATVVVADLHTKAICIDSKGGAEVYNAEATKIACGYYFMRNKGDDWWNTCPDCTLQTDEGVYPYCSSPASHIGGDEASFHLSNYLPITKLTVSQITYYCKLAGAWSATSN</sequence>
<dbReference type="AlphaFoldDB" id="A0A9P8C120"/>
<feature type="signal peptide" evidence="1">
    <location>
        <begin position="1"/>
        <end position="19"/>
    </location>
</feature>
<accession>A0A9P8C120</accession>
<evidence type="ECO:0000256" key="1">
    <source>
        <dbReference type="SAM" id="SignalP"/>
    </source>
</evidence>
<evidence type="ECO:0000313" key="3">
    <source>
        <dbReference type="Proteomes" id="UP000824998"/>
    </source>
</evidence>
<reference evidence="2" key="1">
    <citation type="journal article" date="2021" name="IMA Fungus">
        <title>Genomic characterization of three marine fungi, including Emericellopsis atlantica sp. nov. with signatures of a generalist lifestyle and marine biomass degradation.</title>
        <authorList>
            <person name="Hagestad O.C."/>
            <person name="Hou L."/>
            <person name="Andersen J.H."/>
            <person name="Hansen E.H."/>
            <person name="Altermark B."/>
            <person name="Li C."/>
            <person name="Kuhnert E."/>
            <person name="Cox R.J."/>
            <person name="Crous P.W."/>
            <person name="Spatafora J.W."/>
            <person name="Lail K."/>
            <person name="Amirebrahimi M."/>
            <person name="Lipzen A."/>
            <person name="Pangilinan J."/>
            <person name="Andreopoulos W."/>
            <person name="Hayes R.D."/>
            <person name="Ng V."/>
            <person name="Grigoriev I.V."/>
            <person name="Jackson S.A."/>
            <person name="Sutton T.D.S."/>
            <person name="Dobson A.D.W."/>
            <person name="Rama T."/>
        </authorList>
    </citation>
    <scope>NUCLEOTIDE SEQUENCE</scope>
    <source>
        <strain evidence="2">TRa018bII</strain>
    </source>
</reference>
<comment type="caution">
    <text evidence="2">The sequence shown here is derived from an EMBL/GenBank/DDBJ whole genome shotgun (WGS) entry which is preliminary data.</text>
</comment>
<organism evidence="2 3">
    <name type="scientific">Amylocarpus encephaloides</name>
    <dbReference type="NCBI Taxonomy" id="45428"/>
    <lineage>
        <taxon>Eukaryota</taxon>
        <taxon>Fungi</taxon>
        <taxon>Dikarya</taxon>
        <taxon>Ascomycota</taxon>
        <taxon>Pezizomycotina</taxon>
        <taxon>Leotiomycetes</taxon>
        <taxon>Helotiales</taxon>
        <taxon>Helotiales incertae sedis</taxon>
        <taxon>Amylocarpus</taxon>
    </lineage>
</organism>
<name>A0A9P8C120_9HELO</name>
<proteinExistence type="predicted"/>